<sequence>MGCRKETAESGYVAERGRRFTGDLKVAVGWFKNSTICHPEPAKDLATPAPMDAAQIEQSR</sequence>
<reference evidence="3" key="1">
    <citation type="journal article" date="2019" name="Int. J. Syst. Evol. Microbiol.">
        <title>The Global Catalogue of Microorganisms (GCM) 10K type strain sequencing project: providing services to taxonomists for standard genome sequencing and annotation.</title>
        <authorList>
            <consortium name="The Broad Institute Genomics Platform"/>
            <consortium name="The Broad Institute Genome Sequencing Center for Infectious Disease"/>
            <person name="Wu L."/>
            <person name="Ma J."/>
        </authorList>
    </citation>
    <scope>NUCLEOTIDE SEQUENCE [LARGE SCALE GENOMIC DNA]</scope>
    <source>
        <strain evidence="3">CGMCC 1.14966</strain>
    </source>
</reference>
<dbReference type="EMBL" id="BMGY01000015">
    <property type="protein sequence ID" value="GGH85456.1"/>
    <property type="molecule type" value="Genomic_DNA"/>
</dbReference>
<evidence type="ECO:0000256" key="1">
    <source>
        <dbReference type="SAM" id="MobiDB-lite"/>
    </source>
</evidence>
<keyword evidence="3" id="KW-1185">Reference proteome</keyword>
<organism evidence="2 3">
    <name type="scientific">Hymenobacter frigidus</name>
    <dbReference type="NCBI Taxonomy" id="1524095"/>
    <lineage>
        <taxon>Bacteria</taxon>
        <taxon>Pseudomonadati</taxon>
        <taxon>Bacteroidota</taxon>
        <taxon>Cytophagia</taxon>
        <taxon>Cytophagales</taxon>
        <taxon>Hymenobacteraceae</taxon>
        <taxon>Hymenobacter</taxon>
    </lineage>
</organism>
<gene>
    <name evidence="2" type="ORF">GCM10011495_19740</name>
</gene>
<comment type="caution">
    <text evidence="2">The sequence shown here is derived from an EMBL/GenBank/DDBJ whole genome shotgun (WGS) entry which is preliminary data.</text>
</comment>
<feature type="region of interest" description="Disordered" evidence="1">
    <location>
        <begin position="40"/>
        <end position="60"/>
    </location>
</feature>
<accession>A0ABQ2A6W9</accession>
<dbReference type="Proteomes" id="UP000637774">
    <property type="component" value="Unassembled WGS sequence"/>
</dbReference>
<protein>
    <submittedName>
        <fullName evidence="2">Uncharacterized protein</fullName>
    </submittedName>
</protein>
<name>A0ABQ2A6W9_9BACT</name>
<proteinExistence type="predicted"/>
<evidence type="ECO:0000313" key="3">
    <source>
        <dbReference type="Proteomes" id="UP000637774"/>
    </source>
</evidence>
<evidence type="ECO:0000313" key="2">
    <source>
        <dbReference type="EMBL" id="GGH85456.1"/>
    </source>
</evidence>